<dbReference type="SUPFAM" id="SSF56300">
    <property type="entry name" value="Metallo-dependent phosphatases"/>
    <property type="match status" value="1"/>
</dbReference>
<sequence>MTDEEYMPLAVSDDVYYVEINDESILPSFIQKNRTVKYGLFLVSGLMVLGLLYVMIILLPSLAPEGVQIPDIPMVRESNVYLHPIKPDKVKGKNPDPDDPVKIVPDFRSLPYLPASEPILKKHLHKLSKTTDLSNKAKKKRLILIGDVHGCLKQLKKFLDYVKYDGGEEDHVILLGDFTNKGPDSIGVINFAIEQKLDCILGNHELAMMKRYTQFHGLKSPTFVNNDEDTNSTLTMKESYDLDELMKLAKKITPEHLDFLSSCSPIKKIGPVPLYTNAKQSRHASFPADGIAVHAGLLWNKDIYHQNIEEVTTIRNLLPPDWKIPTEDRHDQSGGKKSVAWTKIWNKHQLEIYNKDLEEIGDKALTIGTKVFYGHDAKRGVVTKQFSNGLDSGCVYGKQLTGVFIWSQIGSVNTEEEKIVYKQMTVSVNC</sequence>
<keyword evidence="1" id="KW-0812">Transmembrane</keyword>
<reference evidence="3 4" key="1">
    <citation type="submission" date="2016-08" db="EMBL/GenBank/DDBJ databases">
        <title>Whole genome shotgun sequence of Pichia membranifaciens KS47-1.</title>
        <authorList>
            <person name="Konishi M."/>
            <person name="Ishida M."/>
            <person name="Arakawa T."/>
            <person name="Kato Y."/>
            <person name="Horiuchi J."/>
        </authorList>
    </citation>
    <scope>NUCLEOTIDE SEQUENCE [LARGE SCALE GENOMIC DNA]</scope>
    <source>
        <strain evidence="3 4">KS47-1</strain>
    </source>
</reference>
<organism evidence="3 4">
    <name type="scientific">Pichia membranifaciens</name>
    <dbReference type="NCBI Taxonomy" id="4926"/>
    <lineage>
        <taxon>Eukaryota</taxon>
        <taxon>Fungi</taxon>
        <taxon>Dikarya</taxon>
        <taxon>Ascomycota</taxon>
        <taxon>Saccharomycotina</taxon>
        <taxon>Pichiomycetes</taxon>
        <taxon>Pichiales</taxon>
        <taxon>Pichiaceae</taxon>
        <taxon>Pichia</taxon>
    </lineage>
</organism>
<comment type="caution">
    <text evidence="3">The sequence shown here is derived from an EMBL/GenBank/DDBJ whole genome shotgun (WGS) entry which is preliminary data.</text>
</comment>
<dbReference type="Proteomes" id="UP000186136">
    <property type="component" value="Unassembled WGS sequence"/>
</dbReference>
<feature type="transmembrane region" description="Helical" evidence="1">
    <location>
        <begin position="38"/>
        <end position="59"/>
    </location>
</feature>
<feature type="domain" description="Calcineurin-like phosphoesterase" evidence="2">
    <location>
        <begin position="141"/>
        <end position="239"/>
    </location>
</feature>
<dbReference type="EMBL" id="BDGI01000089">
    <property type="protein sequence ID" value="GAV28856.1"/>
    <property type="molecule type" value="Genomic_DNA"/>
</dbReference>
<dbReference type="Pfam" id="PF00149">
    <property type="entry name" value="Metallophos"/>
    <property type="match status" value="1"/>
</dbReference>
<evidence type="ECO:0000259" key="2">
    <source>
        <dbReference type="Pfam" id="PF00149"/>
    </source>
</evidence>
<keyword evidence="1" id="KW-1133">Transmembrane helix</keyword>
<evidence type="ECO:0000256" key="1">
    <source>
        <dbReference type="SAM" id="Phobius"/>
    </source>
</evidence>
<proteinExistence type="predicted"/>
<dbReference type="InterPro" id="IPR004843">
    <property type="entry name" value="Calcineurin-like_PHP"/>
</dbReference>
<dbReference type="InterPro" id="IPR029052">
    <property type="entry name" value="Metallo-depent_PP-like"/>
</dbReference>
<dbReference type="GO" id="GO:0000298">
    <property type="term" value="F:endopolyphosphatase activity"/>
    <property type="evidence" value="ECO:0007669"/>
    <property type="project" value="TreeGrafter"/>
</dbReference>
<dbReference type="OrthoDB" id="10267127at2759"/>
<dbReference type="PANTHER" id="PTHR42850">
    <property type="entry name" value="METALLOPHOSPHOESTERASE"/>
    <property type="match status" value="1"/>
</dbReference>
<protein>
    <recommendedName>
        <fullName evidence="2">Calcineurin-like phosphoesterase domain-containing protein</fullName>
    </recommendedName>
</protein>
<accession>A0A1Q2YH06</accession>
<evidence type="ECO:0000313" key="3">
    <source>
        <dbReference type="EMBL" id="GAV28856.1"/>
    </source>
</evidence>
<dbReference type="AlphaFoldDB" id="A0A1Q2YH06"/>
<dbReference type="Gene3D" id="3.60.21.10">
    <property type="match status" value="1"/>
</dbReference>
<dbReference type="GO" id="GO:0016791">
    <property type="term" value="F:phosphatase activity"/>
    <property type="evidence" value="ECO:0007669"/>
    <property type="project" value="TreeGrafter"/>
</dbReference>
<gene>
    <name evidence="3" type="ORF">PMKS-002333</name>
</gene>
<name>A0A1Q2YH06_9ASCO</name>
<keyword evidence="4" id="KW-1185">Reference proteome</keyword>
<dbReference type="GO" id="GO:0005737">
    <property type="term" value="C:cytoplasm"/>
    <property type="evidence" value="ECO:0007669"/>
    <property type="project" value="TreeGrafter"/>
</dbReference>
<evidence type="ECO:0000313" key="4">
    <source>
        <dbReference type="Proteomes" id="UP000186136"/>
    </source>
</evidence>
<dbReference type="InterPro" id="IPR050126">
    <property type="entry name" value="Ap4A_hydrolase"/>
</dbReference>
<dbReference type="PANTHER" id="PTHR42850:SF4">
    <property type="entry name" value="ZINC-DEPENDENT ENDOPOLYPHOSPHATASE"/>
    <property type="match status" value="1"/>
</dbReference>
<keyword evidence="1" id="KW-0472">Membrane</keyword>
<dbReference type="GO" id="GO:0006798">
    <property type="term" value="P:polyphosphate catabolic process"/>
    <property type="evidence" value="ECO:0007669"/>
    <property type="project" value="TreeGrafter"/>
</dbReference>
<dbReference type="CDD" id="cd00144">
    <property type="entry name" value="MPP_PPP_family"/>
    <property type="match status" value="1"/>
</dbReference>